<accession>A0A139SPW2</accession>
<dbReference type="STRING" id="1548207.AXK11_04035"/>
<evidence type="ECO:0000313" key="2">
    <source>
        <dbReference type="Proteomes" id="UP000070058"/>
    </source>
</evidence>
<protein>
    <recommendedName>
        <fullName evidence="3">PIN domain-containing protein</fullName>
    </recommendedName>
</protein>
<dbReference type="Proteomes" id="UP000070058">
    <property type="component" value="Unassembled WGS sequence"/>
</dbReference>
<organism evidence="1 2">
    <name type="scientific">Cephaloticoccus primus</name>
    <dbReference type="NCBI Taxonomy" id="1548207"/>
    <lineage>
        <taxon>Bacteria</taxon>
        <taxon>Pseudomonadati</taxon>
        <taxon>Verrucomicrobiota</taxon>
        <taxon>Opitutia</taxon>
        <taxon>Opitutales</taxon>
        <taxon>Opitutaceae</taxon>
        <taxon>Cephaloticoccus</taxon>
    </lineage>
</organism>
<sequence length="176" mass="20232">MANQKVANVVLTFAKLSSAPFSPRWSSQILEETYRTHTESLHWDPRIARGFQAAVLAQFPTSLVSGYEKWIPRCTNHEKDRHVLACAIESKAGTLLTYNLRDFASKDLSPWRIRALHPQDYLLELHRQNDRWVQAALEKVAIKRSQKLGRRVTVRDELKVLAPFVPEFAKTLLAQI</sequence>
<gene>
    <name evidence="1" type="ORF">AXK11_04035</name>
</gene>
<name>A0A139SPW2_9BACT</name>
<proteinExistence type="predicted"/>
<evidence type="ECO:0008006" key="3">
    <source>
        <dbReference type="Google" id="ProtNLM"/>
    </source>
</evidence>
<reference evidence="2" key="1">
    <citation type="submission" date="2016-02" db="EMBL/GenBank/DDBJ databases">
        <authorList>
            <person name="Sanders J.G."/>
            <person name="Lin J.Y."/>
            <person name="Wertz J.T."/>
            <person name="Russell J.A."/>
            <person name="Moreau C.S."/>
            <person name="Powell S."/>
        </authorList>
    </citation>
    <scope>NUCLEOTIDE SEQUENCE [LARGE SCALE GENOMIC DNA]</scope>
    <source>
        <strain evidence="2">CAG34</strain>
    </source>
</reference>
<keyword evidence="2" id="KW-1185">Reference proteome</keyword>
<comment type="caution">
    <text evidence="1">The sequence shown here is derived from an EMBL/GenBank/DDBJ whole genome shotgun (WGS) entry which is preliminary data.</text>
</comment>
<dbReference type="AlphaFoldDB" id="A0A139SPW2"/>
<evidence type="ECO:0000313" key="1">
    <source>
        <dbReference type="EMBL" id="KXU36530.1"/>
    </source>
</evidence>
<dbReference type="EMBL" id="LSZQ01000030">
    <property type="protein sequence ID" value="KXU36530.1"/>
    <property type="molecule type" value="Genomic_DNA"/>
</dbReference>